<comment type="caution">
    <text evidence="1">The sequence shown here is derived from an EMBL/GenBank/DDBJ whole genome shotgun (WGS) entry which is preliminary data.</text>
</comment>
<organism evidence="1 2">
    <name type="scientific">Porites lobata</name>
    <dbReference type="NCBI Taxonomy" id="104759"/>
    <lineage>
        <taxon>Eukaryota</taxon>
        <taxon>Metazoa</taxon>
        <taxon>Cnidaria</taxon>
        <taxon>Anthozoa</taxon>
        <taxon>Hexacorallia</taxon>
        <taxon>Scleractinia</taxon>
        <taxon>Fungiina</taxon>
        <taxon>Poritidae</taxon>
        <taxon>Porites</taxon>
    </lineage>
</organism>
<dbReference type="Proteomes" id="UP001159405">
    <property type="component" value="Unassembled WGS sequence"/>
</dbReference>
<feature type="non-terminal residue" evidence="1">
    <location>
        <position position="1"/>
    </location>
</feature>
<keyword evidence="2" id="KW-1185">Reference proteome</keyword>
<evidence type="ECO:0008006" key="3">
    <source>
        <dbReference type="Google" id="ProtNLM"/>
    </source>
</evidence>
<protein>
    <recommendedName>
        <fullName evidence="3">WAP domain-containing protein</fullName>
    </recommendedName>
</protein>
<sequence>QKTLHFLQVRAELSKFKVCNRPDGDDYSCQAGLSCVQTKLFIMKGQKAYVKQCVPEGMKINVETVNKDHDQTSRNSRLLPGLPQLPRQANWVLGRWPIKRISPLQIIISDGVNANGIEVCAEKSLFQSQLPSCRSESDCEQNQCCPRFVNLCLPKLPEMAECSLKELHNCGCQDGLKCQKTGEVTIPIIGIKVPLLQCVSSLPGGDTS</sequence>
<evidence type="ECO:0000313" key="2">
    <source>
        <dbReference type="Proteomes" id="UP001159405"/>
    </source>
</evidence>
<proteinExistence type="predicted"/>
<dbReference type="EMBL" id="CALNXK010000130">
    <property type="protein sequence ID" value="CAH3164765.1"/>
    <property type="molecule type" value="Genomic_DNA"/>
</dbReference>
<accession>A0ABN8QHP2</accession>
<evidence type="ECO:0000313" key="1">
    <source>
        <dbReference type="EMBL" id="CAH3164765.1"/>
    </source>
</evidence>
<name>A0ABN8QHP2_9CNID</name>
<reference evidence="1 2" key="1">
    <citation type="submission" date="2022-05" db="EMBL/GenBank/DDBJ databases">
        <authorList>
            <consortium name="Genoscope - CEA"/>
            <person name="William W."/>
        </authorList>
    </citation>
    <scope>NUCLEOTIDE SEQUENCE [LARGE SCALE GENOMIC DNA]</scope>
</reference>
<gene>
    <name evidence="1" type="ORF">PLOB_00006856</name>
</gene>